<evidence type="ECO:0000313" key="2">
    <source>
        <dbReference type="Proteomes" id="UP000789860"/>
    </source>
</evidence>
<feature type="non-terminal residue" evidence="1">
    <location>
        <position position="88"/>
    </location>
</feature>
<name>A0ACA9PXT5_9GLOM</name>
<keyword evidence="2" id="KW-1185">Reference proteome</keyword>
<proteinExistence type="predicted"/>
<comment type="caution">
    <text evidence="1">The sequence shown here is derived from an EMBL/GenBank/DDBJ whole genome shotgun (WGS) entry which is preliminary data.</text>
</comment>
<feature type="non-terminal residue" evidence="1">
    <location>
        <position position="1"/>
    </location>
</feature>
<protein>
    <submittedName>
        <fullName evidence="1">2868_t:CDS:1</fullName>
    </submittedName>
</protein>
<sequence>RAINNILIEFNPINKTLTFTTNNKSAMLVYDAYILNLAACHELEIVDQDIVNIRMLMLKIKGLIVLCDELKELYKMQKLDYLKLELDI</sequence>
<accession>A0ACA9PXT5</accession>
<evidence type="ECO:0000313" key="1">
    <source>
        <dbReference type="EMBL" id="CAG8726540.1"/>
    </source>
</evidence>
<dbReference type="Proteomes" id="UP000789860">
    <property type="component" value="Unassembled WGS sequence"/>
</dbReference>
<organism evidence="1 2">
    <name type="scientific">Scutellospora calospora</name>
    <dbReference type="NCBI Taxonomy" id="85575"/>
    <lineage>
        <taxon>Eukaryota</taxon>
        <taxon>Fungi</taxon>
        <taxon>Fungi incertae sedis</taxon>
        <taxon>Mucoromycota</taxon>
        <taxon>Glomeromycotina</taxon>
        <taxon>Glomeromycetes</taxon>
        <taxon>Diversisporales</taxon>
        <taxon>Gigasporaceae</taxon>
        <taxon>Scutellospora</taxon>
    </lineage>
</organism>
<reference evidence="1" key="1">
    <citation type="submission" date="2021-06" db="EMBL/GenBank/DDBJ databases">
        <authorList>
            <person name="Kallberg Y."/>
            <person name="Tangrot J."/>
            <person name="Rosling A."/>
        </authorList>
    </citation>
    <scope>NUCLEOTIDE SEQUENCE</scope>
    <source>
        <strain evidence="1">AU212A</strain>
    </source>
</reference>
<gene>
    <name evidence="1" type="ORF">SCALOS_LOCUS11451</name>
</gene>
<dbReference type="EMBL" id="CAJVPM010050159">
    <property type="protein sequence ID" value="CAG8726540.1"/>
    <property type="molecule type" value="Genomic_DNA"/>
</dbReference>